<dbReference type="EMBL" id="JAOUSE010000003">
    <property type="protein sequence ID" value="MCU9593178.1"/>
    <property type="molecule type" value="Genomic_DNA"/>
</dbReference>
<comment type="caution">
    <text evidence="2">The sequence shown here is derived from an EMBL/GenBank/DDBJ whole genome shotgun (WGS) entry which is preliminary data.</text>
</comment>
<evidence type="ECO:0000256" key="1">
    <source>
        <dbReference type="ARBA" id="ARBA00006539"/>
    </source>
</evidence>
<reference evidence="2 3" key="1">
    <citation type="submission" date="2022-10" db="EMBL/GenBank/DDBJ databases">
        <title>Description of Fervidibacillus gen. nov. in the family Fervidibacillaceae fam. nov. with two species, Fervidibacillus albus sp. nov., and Fervidibacillus halotolerans sp. nov., isolated from tidal flat sediments.</title>
        <authorList>
            <person name="Kwon K.K."/>
            <person name="Yang S.-H."/>
        </authorList>
    </citation>
    <scope>NUCLEOTIDE SEQUENCE [LARGE SCALE GENOMIC DNA]</scope>
    <source>
        <strain evidence="2 3">DSM 23332</strain>
    </source>
</reference>
<accession>A0ABT2WBW4</accession>
<keyword evidence="3" id="KW-1185">Reference proteome</keyword>
<dbReference type="Proteomes" id="UP001208656">
    <property type="component" value="Unassembled WGS sequence"/>
</dbReference>
<gene>
    <name evidence="2" type="ORF">OEV82_01740</name>
</gene>
<dbReference type="InterPro" id="IPR009620">
    <property type="entry name" value="UPF0236"/>
</dbReference>
<comment type="similarity">
    <text evidence="1">Belongs to the UPF0236 family.</text>
</comment>
<protein>
    <submittedName>
        <fullName evidence="2">ISLre2 family transposase</fullName>
    </submittedName>
</protein>
<dbReference type="NCBIfam" id="NF033529">
    <property type="entry name" value="transpos_ISLre2"/>
    <property type="match status" value="1"/>
</dbReference>
<organism evidence="2 3">
    <name type="scientific">Pallidibacillus thermolactis</name>
    <dbReference type="NCBI Taxonomy" id="251051"/>
    <lineage>
        <taxon>Bacteria</taxon>
        <taxon>Bacillati</taxon>
        <taxon>Bacillota</taxon>
        <taxon>Bacilli</taxon>
        <taxon>Bacillales</taxon>
        <taxon>Bacillaceae</taxon>
        <taxon>Pallidibacillus</taxon>
    </lineage>
</organism>
<evidence type="ECO:0000313" key="2">
    <source>
        <dbReference type="EMBL" id="MCU9593178.1"/>
    </source>
</evidence>
<sequence>MTEKGVSLMEKNITKYPNLKEIEQMVWRQLQDTFSSVMKNILEDMDQQIAEERDKKRYRLIDKRKYHITSLFGEIELNRNYYRDRETGEYVFLLDRYLEFEDAGSFSPLIEEVAIELAVQGPSYRKAASTLETLLGYRVISHEAIRQHLLQVSSIPKKREHVHQPVLFVEVDGLFVKRQGKRKKGKEEKIAAVHQGWEVNGKRVRLKNKRHFVHEGNQPFWEAFEDFLIENFEYDPTIHKLVINGDGANWITTCRDYFKDRAFFSLDRFHVAREIRSLFRHHPRYRPIRKALASYDYEKLLTELNSAIGTLEDDEQEERLEAFIRQLEKYPEALGDYRNWLKEQGIDTTGMRPMGSAEGTMSVFAKRLKNGRSWVDKGVSAMFTGLVAYLDKLTLKTLFGRIEKWTETKVEKNPPRYYKEKVTSTIGEATRDNVLYLKRKANIPVYKALKELSGF</sequence>
<evidence type="ECO:0000313" key="3">
    <source>
        <dbReference type="Proteomes" id="UP001208656"/>
    </source>
</evidence>
<proteinExistence type="inferred from homology"/>
<name>A0ABT2WBW4_9BACI</name>
<dbReference type="Pfam" id="PF06782">
    <property type="entry name" value="UPF0236"/>
    <property type="match status" value="1"/>
</dbReference>